<keyword evidence="5" id="KW-0496">Mitochondrion</keyword>
<evidence type="ECO:0000256" key="2">
    <source>
        <dbReference type="ARBA" id="ARBA00022692"/>
    </source>
</evidence>
<comment type="subcellular location">
    <subcellularLocation>
        <location evidence="1">Membrane</location>
    </subcellularLocation>
    <subcellularLocation>
        <location evidence="5">Mitochondrion inner membrane</location>
        <topology evidence="5">Multi-pass membrane protein</topology>
    </subcellularLocation>
</comment>
<reference evidence="7 8" key="1">
    <citation type="journal article" date="2024" name="Nat. Commun.">
        <title>Phylogenomics reveals the evolutionary origins of lichenization in chlorophyte algae.</title>
        <authorList>
            <person name="Puginier C."/>
            <person name="Libourel C."/>
            <person name="Otte J."/>
            <person name="Skaloud P."/>
            <person name="Haon M."/>
            <person name="Grisel S."/>
            <person name="Petersen M."/>
            <person name="Berrin J.G."/>
            <person name="Delaux P.M."/>
            <person name="Dal Grande F."/>
            <person name="Keller J."/>
        </authorList>
    </citation>
    <scope>NUCLEOTIDE SEQUENCE [LARGE SCALE GENOMIC DNA]</scope>
    <source>
        <strain evidence="7 8">SAG 2523</strain>
    </source>
</reference>
<dbReference type="AlphaFoldDB" id="A0AAW1T4S6"/>
<feature type="chain" id="PRO_5043844842" description="SURF1-like protein" evidence="6">
    <location>
        <begin position="24"/>
        <end position="323"/>
    </location>
</feature>
<keyword evidence="3 5" id="KW-1133">Transmembrane helix</keyword>
<feature type="transmembrane region" description="Helical" evidence="5">
    <location>
        <begin position="59"/>
        <end position="79"/>
    </location>
</feature>
<name>A0AAW1T4S6_9CHLO</name>
<comment type="function">
    <text evidence="5">Probably involved in the biogenesis of the COX complex.</text>
</comment>
<dbReference type="InterPro" id="IPR002994">
    <property type="entry name" value="Surf1/Shy1"/>
</dbReference>
<evidence type="ECO:0000256" key="1">
    <source>
        <dbReference type="ARBA" id="ARBA00004370"/>
    </source>
</evidence>
<proteinExistence type="inferred from homology"/>
<feature type="signal peptide" evidence="6">
    <location>
        <begin position="1"/>
        <end position="23"/>
    </location>
</feature>
<keyword evidence="8" id="KW-1185">Reference proteome</keyword>
<evidence type="ECO:0000256" key="4">
    <source>
        <dbReference type="ARBA" id="ARBA00023136"/>
    </source>
</evidence>
<organism evidence="7 8">
    <name type="scientific">Apatococcus fuscideae</name>
    <dbReference type="NCBI Taxonomy" id="2026836"/>
    <lineage>
        <taxon>Eukaryota</taxon>
        <taxon>Viridiplantae</taxon>
        <taxon>Chlorophyta</taxon>
        <taxon>core chlorophytes</taxon>
        <taxon>Trebouxiophyceae</taxon>
        <taxon>Chlorellales</taxon>
        <taxon>Chlorellaceae</taxon>
        <taxon>Apatococcus</taxon>
    </lineage>
</organism>
<dbReference type="Pfam" id="PF02104">
    <property type="entry name" value="SURF1"/>
    <property type="match status" value="1"/>
</dbReference>
<evidence type="ECO:0000313" key="7">
    <source>
        <dbReference type="EMBL" id="KAK9864270.1"/>
    </source>
</evidence>
<feature type="transmembrane region" description="Helical" evidence="5">
    <location>
        <begin position="294"/>
        <end position="313"/>
    </location>
</feature>
<dbReference type="CDD" id="cd06662">
    <property type="entry name" value="SURF1"/>
    <property type="match status" value="1"/>
</dbReference>
<evidence type="ECO:0000313" key="8">
    <source>
        <dbReference type="Proteomes" id="UP001485043"/>
    </source>
</evidence>
<dbReference type="PROSITE" id="PS51257">
    <property type="entry name" value="PROKAR_LIPOPROTEIN"/>
    <property type="match status" value="1"/>
</dbReference>
<accession>A0AAW1T4S6</accession>
<dbReference type="EMBL" id="JALJOV010000374">
    <property type="protein sequence ID" value="KAK9864270.1"/>
    <property type="molecule type" value="Genomic_DNA"/>
</dbReference>
<keyword evidence="2 5" id="KW-0812">Transmembrane</keyword>
<keyword evidence="6" id="KW-0732">Signal</keyword>
<dbReference type="PANTHER" id="PTHR23427:SF2">
    <property type="entry name" value="SURFEIT LOCUS PROTEIN 1"/>
    <property type="match status" value="1"/>
</dbReference>
<gene>
    <name evidence="7" type="ORF">WJX84_011136</name>
</gene>
<dbReference type="PANTHER" id="PTHR23427">
    <property type="entry name" value="SURFEIT LOCUS PROTEIN"/>
    <property type="match status" value="1"/>
</dbReference>
<keyword evidence="4 5" id="KW-0472">Membrane</keyword>
<comment type="similarity">
    <text evidence="5">Belongs to the SURF1 family.</text>
</comment>
<sequence length="323" mass="35105">MRRSSVRFCARWIPSLSVPVVSGSTSCATVACTLQTARFSTSLSPSKHSSRAQADQKRWGFVLLVPAALSAALGCWQLARWRRKEELVAKTHTAFEADPISLTHAASDPAALKELTRISCEGKLLHERSILVGPRPRSSMGVTQPGFTLVTPLQGADGQDVLVNRGWVPAIWRQDAGLRSQGEPSGKVALAGVLRHSEKPSMFVPENEPAKGAWYWLDVPALALACDLPPDTPLLEALSEASESTRGPTPSQMDILARRPMPAGHQSTAESYPLQRATQDLLHFSVMPDDHRNYALTWFALSAAVLPLGIRALRSKRVSRHGA</sequence>
<evidence type="ECO:0000256" key="5">
    <source>
        <dbReference type="RuleBase" id="RU363076"/>
    </source>
</evidence>
<evidence type="ECO:0000256" key="6">
    <source>
        <dbReference type="SAM" id="SignalP"/>
    </source>
</evidence>
<keyword evidence="5" id="KW-0999">Mitochondrion inner membrane</keyword>
<dbReference type="PROSITE" id="PS50895">
    <property type="entry name" value="SURF1"/>
    <property type="match status" value="1"/>
</dbReference>
<protein>
    <recommendedName>
        <fullName evidence="5">SURF1-like protein</fullName>
    </recommendedName>
</protein>
<dbReference type="GO" id="GO:0005743">
    <property type="term" value="C:mitochondrial inner membrane"/>
    <property type="evidence" value="ECO:0007669"/>
    <property type="project" value="UniProtKB-SubCell"/>
</dbReference>
<dbReference type="Proteomes" id="UP001485043">
    <property type="component" value="Unassembled WGS sequence"/>
</dbReference>
<dbReference type="InterPro" id="IPR045214">
    <property type="entry name" value="Surf1/Surf4"/>
</dbReference>
<evidence type="ECO:0000256" key="3">
    <source>
        <dbReference type="ARBA" id="ARBA00022989"/>
    </source>
</evidence>
<comment type="caution">
    <text evidence="7">The sequence shown here is derived from an EMBL/GenBank/DDBJ whole genome shotgun (WGS) entry which is preliminary data.</text>
</comment>